<dbReference type="GO" id="GO:0016020">
    <property type="term" value="C:membrane"/>
    <property type="evidence" value="ECO:0007669"/>
    <property type="project" value="InterPro"/>
</dbReference>
<dbReference type="GO" id="GO:0009401">
    <property type="term" value="P:phosphoenolpyruvate-dependent sugar phosphotransferase system"/>
    <property type="evidence" value="ECO:0007669"/>
    <property type="project" value="UniProtKB-KW"/>
</dbReference>
<evidence type="ECO:0000256" key="2">
    <source>
        <dbReference type="ARBA" id="ARBA00022448"/>
    </source>
</evidence>
<gene>
    <name evidence="9" type="ORF">SAMN06296008_11053</name>
</gene>
<dbReference type="InterPro" id="IPR033887">
    <property type="entry name" value="PTS_IIA_man"/>
</dbReference>
<comment type="subcellular location">
    <subcellularLocation>
        <location evidence="1">Cytoplasm</location>
    </subcellularLocation>
</comment>
<evidence type="ECO:0000313" key="9">
    <source>
        <dbReference type="EMBL" id="SMC63495.1"/>
    </source>
</evidence>
<reference evidence="9 10" key="1">
    <citation type="submission" date="2017-04" db="EMBL/GenBank/DDBJ databases">
        <authorList>
            <person name="Afonso C.L."/>
            <person name="Miller P.J."/>
            <person name="Scott M.A."/>
            <person name="Spackman E."/>
            <person name="Goraichik I."/>
            <person name="Dimitrov K.M."/>
            <person name="Suarez D.L."/>
            <person name="Swayne D.E."/>
        </authorList>
    </citation>
    <scope>NUCLEOTIDE SEQUENCE [LARGE SCALE GENOMIC DNA]</scope>
    <source>
        <strain evidence="9 10">VK13</strain>
    </source>
</reference>
<dbReference type="SUPFAM" id="SSF53062">
    <property type="entry name" value="PTS system fructose IIA component-like"/>
    <property type="match status" value="1"/>
</dbReference>
<dbReference type="PANTHER" id="PTHR33799:SF1">
    <property type="entry name" value="PTS SYSTEM MANNOSE-SPECIFIC EIIAB COMPONENT-RELATED"/>
    <property type="match status" value="1"/>
</dbReference>
<dbReference type="EMBL" id="FWXJ01000010">
    <property type="protein sequence ID" value="SMC63495.1"/>
    <property type="molecule type" value="Genomic_DNA"/>
</dbReference>
<evidence type="ECO:0000256" key="6">
    <source>
        <dbReference type="ARBA" id="ARBA00022683"/>
    </source>
</evidence>
<dbReference type="GO" id="GO:0016301">
    <property type="term" value="F:kinase activity"/>
    <property type="evidence" value="ECO:0007669"/>
    <property type="project" value="UniProtKB-KW"/>
</dbReference>
<name>A0A1W2AS30_9BURK</name>
<proteinExistence type="predicted"/>
<dbReference type="Pfam" id="PF03610">
    <property type="entry name" value="EIIA-man"/>
    <property type="match status" value="1"/>
</dbReference>
<keyword evidence="3" id="KW-0963">Cytoplasm</keyword>
<dbReference type="OrthoDB" id="8795346at2"/>
<keyword evidence="2" id="KW-0813">Transport</keyword>
<evidence type="ECO:0000259" key="8">
    <source>
        <dbReference type="PROSITE" id="PS51096"/>
    </source>
</evidence>
<keyword evidence="10" id="KW-1185">Reference proteome</keyword>
<dbReference type="CDD" id="cd00006">
    <property type="entry name" value="PTS_IIA_man"/>
    <property type="match status" value="1"/>
</dbReference>
<dbReference type="GO" id="GO:0005737">
    <property type="term" value="C:cytoplasm"/>
    <property type="evidence" value="ECO:0007669"/>
    <property type="project" value="UniProtKB-SubCell"/>
</dbReference>
<evidence type="ECO:0000313" key="10">
    <source>
        <dbReference type="Proteomes" id="UP000192708"/>
    </source>
</evidence>
<evidence type="ECO:0000256" key="4">
    <source>
        <dbReference type="ARBA" id="ARBA00022597"/>
    </source>
</evidence>
<evidence type="ECO:0000256" key="7">
    <source>
        <dbReference type="ARBA" id="ARBA00022777"/>
    </source>
</evidence>
<dbReference type="STRING" id="1938817.SAMN06296008_11053"/>
<protein>
    <submittedName>
        <fullName evidence="9">PTS system, ascorbate-specific IIA component</fullName>
    </submittedName>
</protein>
<dbReference type="RefSeq" id="WP_084283968.1">
    <property type="nucleotide sequence ID" value="NZ_FWXJ01000010.1"/>
</dbReference>
<dbReference type="AlphaFoldDB" id="A0A1W2AS30"/>
<keyword evidence="4" id="KW-0762">Sugar transport</keyword>
<evidence type="ECO:0000256" key="1">
    <source>
        <dbReference type="ARBA" id="ARBA00004496"/>
    </source>
</evidence>
<dbReference type="PROSITE" id="PS51096">
    <property type="entry name" value="PTS_EIIA_TYPE_4"/>
    <property type="match status" value="1"/>
</dbReference>
<dbReference type="InterPro" id="IPR036662">
    <property type="entry name" value="PTS_EIIA_man-typ_sf"/>
</dbReference>
<dbReference type="InterPro" id="IPR004701">
    <property type="entry name" value="PTS_EIIA_man-typ"/>
</dbReference>
<accession>A0A1W2AS30</accession>
<dbReference type="Proteomes" id="UP000192708">
    <property type="component" value="Unassembled WGS sequence"/>
</dbReference>
<sequence>MAGILIVAHTPIASAMLDFVDHIYGSIPDKIQALDIPAHEDTKISAQRLQAAVDLVSESKQVLILTDILGATPANVAGKFALNDTDNQIMVITGLNLSMLLRAVSHRHEPLEQIVEKSLQGGMQGVVKIRTSAKMTIE</sequence>
<dbReference type="Gene3D" id="3.40.50.510">
    <property type="entry name" value="Phosphotransferase system, mannose-type IIA component"/>
    <property type="match status" value="1"/>
</dbReference>
<feature type="domain" description="PTS EIIA type-4" evidence="8">
    <location>
        <begin position="1"/>
        <end position="126"/>
    </location>
</feature>
<dbReference type="PANTHER" id="PTHR33799">
    <property type="entry name" value="PTS PERMEASE-RELATED-RELATED"/>
    <property type="match status" value="1"/>
</dbReference>
<keyword evidence="7" id="KW-0418">Kinase</keyword>
<evidence type="ECO:0000256" key="3">
    <source>
        <dbReference type="ARBA" id="ARBA00022490"/>
    </source>
</evidence>
<evidence type="ECO:0000256" key="5">
    <source>
        <dbReference type="ARBA" id="ARBA00022679"/>
    </source>
</evidence>
<keyword evidence="5" id="KW-0808">Transferase</keyword>
<dbReference type="InterPro" id="IPR051471">
    <property type="entry name" value="Bacterial_PTS_sugar_comp"/>
</dbReference>
<keyword evidence="6" id="KW-0598">Phosphotransferase system</keyword>
<organism evidence="9 10">
    <name type="scientific">Polynucleobacter kasalickyi</name>
    <dbReference type="NCBI Taxonomy" id="1938817"/>
    <lineage>
        <taxon>Bacteria</taxon>
        <taxon>Pseudomonadati</taxon>
        <taxon>Pseudomonadota</taxon>
        <taxon>Betaproteobacteria</taxon>
        <taxon>Burkholderiales</taxon>
        <taxon>Burkholderiaceae</taxon>
        <taxon>Polynucleobacter</taxon>
    </lineage>
</organism>